<dbReference type="GO" id="GO:0006397">
    <property type="term" value="P:mRNA processing"/>
    <property type="evidence" value="ECO:0007669"/>
    <property type="project" value="UniProtKB-UniRule"/>
</dbReference>
<dbReference type="GO" id="GO:0010468">
    <property type="term" value="P:regulation of gene expression"/>
    <property type="evidence" value="ECO:0007669"/>
    <property type="project" value="TreeGrafter"/>
</dbReference>
<keyword evidence="15" id="KW-0699">rRNA-binding</keyword>
<dbReference type="SUPFAM" id="SSF69065">
    <property type="entry name" value="RNase III domain-like"/>
    <property type="match status" value="1"/>
</dbReference>
<dbReference type="PANTHER" id="PTHR11207">
    <property type="entry name" value="RIBONUCLEASE III"/>
    <property type="match status" value="1"/>
</dbReference>
<dbReference type="EC" id="3.1.26.3" evidence="15"/>
<comment type="cofactor">
    <cofactor evidence="15">
        <name>Mg(2+)</name>
        <dbReference type="ChEBI" id="CHEBI:18420"/>
    </cofactor>
</comment>
<evidence type="ECO:0000256" key="10">
    <source>
        <dbReference type="ARBA" id="ARBA00022723"/>
    </source>
</evidence>
<dbReference type="Gene3D" id="3.30.160.20">
    <property type="match status" value="1"/>
</dbReference>
<organism evidence="18">
    <name type="scientific">Leptospirillum ferriphilum</name>
    <dbReference type="NCBI Taxonomy" id="178606"/>
    <lineage>
        <taxon>Bacteria</taxon>
        <taxon>Pseudomonadati</taxon>
        <taxon>Nitrospirota</taxon>
        <taxon>Nitrospiria</taxon>
        <taxon>Nitrospirales</taxon>
        <taxon>Nitrospiraceae</taxon>
        <taxon>Leptospirillum</taxon>
    </lineage>
</organism>
<dbReference type="PROSITE" id="PS50137">
    <property type="entry name" value="DS_RBD"/>
    <property type="match status" value="1"/>
</dbReference>
<name>A0A2I2MIJ6_9BACT</name>
<dbReference type="PANTHER" id="PTHR11207:SF0">
    <property type="entry name" value="RIBONUCLEASE 3"/>
    <property type="match status" value="1"/>
</dbReference>
<comment type="similarity">
    <text evidence="3">Belongs to the ribonuclease III family.</text>
</comment>
<feature type="active site" evidence="15">
    <location>
        <position position="130"/>
    </location>
</feature>
<dbReference type="InterPro" id="IPR014720">
    <property type="entry name" value="dsRBD_dom"/>
</dbReference>
<dbReference type="GO" id="GO:0003725">
    <property type="term" value="F:double-stranded RNA binding"/>
    <property type="evidence" value="ECO:0007669"/>
    <property type="project" value="TreeGrafter"/>
</dbReference>
<evidence type="ECO:0000256" key="9">
    <source>
        <dbReference type="ARBA" id="ARBA00022722"/>
    </source>
</evidence>
<dbReference type="CDD" id="cd00593">
    <property type="entry name" value="RIBOc"/>
    <property type="match status" value="1"/>
</dbReference>
<evidence type="ECO:0000256" key="11">
    <source>
        <dbReference type="ARBA" id="ARBA00022759"/>
    </source>
</evidence>
<dbReference type="SMART" id="SM00358">
    <property type="entry name" value="DSRM"/>
    <property type="match status" value="1"/>
</dbReference>
<dbReference type="EMBL" id="LT966316">
    <property type="protein sequence ID" value="SOU93505.1"/>
    <property type="molecule type" value="Genomic_DNA"/>
</dbReference>
<dbReference type="SMART" id="SM00535">
    <property type="entry name" value="RIBOc"/>
    <property type="match status" value="1"/>
</dbReference>
<proteinExistence type="inferred from homology"/>
<keyword evidence="14 15" id="KW-0694">RNA-binding</keyword>
<evidence type="ECO:0000256" key="2">
    <source>
        <dbReference type="ARBA" id="ARBA00004496"/>
    </source>
</evidence>
<keyword evidence="10 15" id="KW-0479">Metal-binding</keyword>
<reference evidence="18" key="1">
    <citation type="submission" date="2017-12" db="EMBL/GenBank/DDBJ databases">
        <authorList>
            <consortium name="SysMetEx"/>
        </authorList>
    </citation>
    <scope>NUCLEOTIDE SEQUENCE</scope>
    <source>
        <strain evidence="18">Pb_238</strain>
    </source>
</reference>
<dbReference type="GO" id="GO:0042802">
    <property type="term" value="F:identical protein binding"/>
    <property type="evidence" value="ECO:0007669"/>
    <property type="project" value="UniProtKB-ARBA"/>
</dbReference>
<dbReference type="GO" id="GO:0006364">
    <property type="term" value="P:rRNA processing"/>
    <property type="evidence" value="ECO:0007669"/>
    <property type="project" value="UniProtKB-UniRule"/>
</dbReference>
<dbReference type="GO" id="GO:0005737">
    <property type="term" value="C:cytoplasm"/>
    <property type="evidence" value="ECO:0007669"/>
    <property type="project" value="UniProtKB-SubCell"/>
</dbReference>
<evidence type="ECO:0000256" key="8">
    <source>
        <dbReference type="ARBA" id="ARBA00022694"/>
    </source>
</evidence>
<dbReference type="FunFam" id="1.10.1520.10:FF:000001">
    <property type="entry name" value="Ribonuclease 3"/>
    <property type="match status" value="1"/>
</dbReference>
<comment type="subcellular location">
    <subcellularLocation>
        <location evidence="2 15">Cytoplasm</location>
    </subcellularLocation>
</comment>
<evidence type="ECO:0000313" key="18">
    <source>
        <dbReference type="EMBL" id="SOU93505.1"/>
    </source>
</evidence>
<evidence type="ECO:0000256" key="1">
    <source>
        <dbReference type="ARBA" id="ARBA00000109"/>
    </source>
</evidence>
<comment type="catalytic activity">
    <reaction evidence="1 15">
        <text>Endonucleolytic cleavage to 5'-phosphomonoester.</text>
        <dbReference type="EC" id="3.1.26.3"/>
    </reaction>
</comment>
<keyword evidence="11 15" id="KW-0255">Endonuclease</keyword>
<evidence type="ECO:0000259" key="17">
    <source>
        <dbReference type="PROSITE" id="PS50142"/>
    </source>
</evidence>
<evidence type="ECO:0000256" key="13">
    <source>
        <dbReference type="ARBA" id="ARBA00022842"/>
    </source>
</evidence>
<dbReference type="CDD" id="cd10845">
    <property type="entry name" value="DSRM_RNAse_III_family"/>
    <property type="match status" value="1"/>
</dbReference>
<evidence type="ECO:0000256" key="15">
    <source>
        <dbReference type="HAMAP-Rule" id="MF_00104"/>
    </source>
</evidence>
<feature type="active site" evidence="15">
    <location>
        <position position="58"/>
    </location>
</feature>
<protein>
    <recommendedName>
        <fullName evidence="15">Ribonuclease 3</fullName>
        <ecNumber evidence="15">3.1.26.3</ecNumber>
    </recommendedName>
    <alternativeName>
        <fullName evidence="15">Ribonuclease III</fullName>
        <shortName evidence="15">RNase III</shortName>
    </alternativeName>
</protein>
<evidence type="ECO:0000256" key="4">
    <source>
        <dbReference type="ARBA" id="ARBA00011738"/>
    </source>
</evidence>
<keyword evidence="9 15" id="KW-0540">Nuclease</keyword>
<evidence type="ECO:0000256" key="12">
    <source>
        <dbReference type="ARBA" id="ARBA00022801"/>
    </source>
</evidence>
<keyword evidence="12 15" id="KW-0378">Hydrolase</keyword>
<dbReference type="InterPro" id="IPR000999">
    <property type="entry name" value="RNase_III_dom"/>
</dbReference>
<dbReference type="AlphaFoldDB" id="A0A2I2MIJ6"/>
<sequence>MIPRMKPHRELSELEDLLGYRFRKIDLLEEATTHKSFMNEGRRLGVTRNNERLEFLGDTVLGLVIAEYLMVTYPKYPEGVLSKFKGRIVSEPTLASVSRVLGIGGFLLIGKGEELTQGREKSSLLADAMEAVIAAIYLDSGLDAARTFIIGHFRSVIEQTVQEDSIQDYKTDLQEYCQRELETLPVYQVMDQRGPDHQKEFDVAVLIRGKIYGEGSGRSKKEAEQKAAKDALSRLARTSRDVLQPGKKSPV</sequence>
<evidence type="ECO:0000256" key="7">
    <source>
        <dbReference type="ARBA" id="ARBA00022664"/>
    </source>
</evidence>
<dbReference type="GO" id="GO:0046872">
    <property type="term" value="F:metal ion binding"/>
    <property type="evidence" value="ECO:0007669"/>
    <property type="project" value="UniProtKB-KW"/>
</dbReference>
<dbReference type="InterPro" id="IPR036389">
    <property type="entry name" value="RNase_III_sf"/>
</dbReference>
<gene>
    <name evidence="18" type="primary">rnc1</name>
    <name evidence="15" type="synonym">rnc</name>
    <name evidence="18" type="ORF">LFTS_02157</name>
</gene>
<dbReference type="InterPro" id="IPR011907">
    <property type="entry name" value="RNase_III"/>
</dbReference>
<dbReference type="GO" id="GO:0008033">
    <property type="term" value="P:tRNA processing"/>
    <property type="evidence" value="ECO:0007669"/>
    <property type="project" value="UniProtKB-KW"/>
</dbReference>
<feature type="binding site" evidence="15">
    <location>
        <position position="54"/>
    </location>
    <ligand>
        <name>Mg(2+)</name>
        <dbReference type="ChEBI" id="CHEBI:18420"/>
    </ligand>
</feature>
<comment type="function">
    <text evidence="15">Digests double-stranded RNA. Involved in the processing of primary rRNA transcript to yield the immediate precursors to the large and small rRNAs (23S and 16S). Processes some mRNAs, and tRNAs when they are encoded in the rRNA operon. Processes pre-crRNA and tracrRNA of type II CRISPR loci if present in the organism.</text>
</comment>
<comment type="subunit">
    <text evidence="4 15">Homodimer.</text>
</comment>
<keyword evidence="8 15" id="KW-0819">tRNA processing</keyword>
<dbReference type="Gene3D" id="1.10.1520.10">
    <property type="entry name" value="Ribonuclease III domain"/>
    <property type="match status" value="1"/>
</dbReference>
<evidence type="ECO:0000256" key="6">
    <source>
        <dbReference type="ARBA" id="ARBA00022552"/>
    </source>
</evidence>
<dbReference type="Pfam" id="PF00035">
    <property type="entry name" value="dsrm"/>
    <property type="match status" value="1"/>
</dbReference>
<keyword evidence="13 15" id="KW-0460">Magnesium</keyword>
<dbReference type="RefSeq" id="WP_036082052.1">
    <property type="nucleotide sequence ID" value="NZ_JBPUKH010000004.1"/>
</dbReference>
<dbReference type="GO" id="GO:0019843">
    <property type="term" value="F:rRNA binding"/>
    <property type="evidence" value="ECO:0007669"/>
    <property type="project" value="UniProtKB-KW"/>
</dbReference>
<keyword evidence="5 15" id="KW-0963">Cytoplasm</keyword>
<keyword evidence="7 15" id="KW-0507">mRNA processing</keyword>
<keyword evidence="6 15" id="KW-0698">rRNA processing</keyword>
<feature type="domain" description="DRBM" evidence="16">
    <location>
        <begin position="168"/>
        <end position="237"/>
    </location>
</feature>
<dbReference type="PROSITE" id="PS50142">
    <property type="entry name" value="RNASE_3_2"/>
    <property type="match status" value="1"/>
</dbReference>
<feature type="binding site" evidence="15">
    <location>
        <position position="130"/>
    </location>
    <ligand>
        <name>Mg(2+)</name>
        <dbReference type="ChEBI" id="CHEBI:18420"/>
    </ligand>
</feature>
<dbReference type="NCBIfam" id="TIGR02191">
    <property type="entry name" value="RNaseIII"/>
    <property type="match status" value="1"/>
</dbReference>
<evidence type="ECO:0000256" key="3">
    <source>
        <dbReference type="ARBA" id="ARBA00010183"/>
    </source>
</evidence>
<dbReference type="Pfam" id="PF14622">
    <property type="entry name" value="Ribonucleas_3_3"/>
    <property type="match status" value="1"/>
</dbReference>
<evidence type="ECO:0000259" key="16">
    <source>
        <dbReference type="PROSITE" id="PS50137"/>
    </source>
</evidence>
<feature type="domain" description="RNase III" evidence="17">
    <location>
        <begin position="11"/>
        <end position="141"/>
    </location>
</feature>
<feature type="binding site" evidence="15">
    <location>
        <position position="127"/>
    </location>
    <ligand>
        <name>Mg(2+)</name>
        <dbReference type="ChEBI" id="CHEBI:18420"/>
    </ligand>
</feature>
<accession>A0A2I2MIJ6</accession>
<dbReference type="SUPFAM" id="SSF54768">
    <property type="entry name" value="dsRNA-binding domain-like"/>
    <property type="match status" value="1"/>
</dbReference>
<evidence type="ECO:0000256" key="5">
    <source>
        <dbReference type="ARBA" id="ARBA00022490"/>
    </source>
</evidence>
<dbReference type="FunFam" id="3.30.160.20:FF:000003">
    <property type="entry name" value="Ribonuclease 3"/>
    <property type="match status" value="1"/>
</dbReference>
<evidence type="ECO:0000256" key="14">
    <source>
        <dbReference type="ARBA" id="ARBA00022884"/>
    </source>
</evidence>
<dbReference type="HAMAP" id="MF_00104">
    <property type="entry name" value="RNase_III"/>
    <property type="match status" value="1"/>
</dbReference>
<dbReference type="GO" id="GO:0004525">
    <property type="term" value="F:ribonuclease III activity"/>
    <property type="evidence" value="ECO:0007669"/>
    <property type="project" value="UniProtKB-UniRule"/>
</dbReference>